<dbReference type="OrthoDB" id="435273at2759"/>
<name>A0A2G9RCX2_AQUCT</name>
<sequence length="120" mass="13927">MTVMRCLGTCPTPSEITRHLQIEKIAKDEEVDFSKFLTIMYRQQMQEDPENEIMVAMLMTDRQKNGLIPLAELKAKLTQMGEKLTPEEVNDLFRDVEVTPNGMVKYEAFVRKITLPMPDY</sequence>
<dbReference type="GO" id="GO:0005509">
    <property type="term" value="F:calcium ion binding"/>
    <property type="evidence" value="ECO:0007669"/>
    <property type="project" value="InterPro"/>
</dbReference>
<accession>A0A2G9RCX2</accession>
<dbReference type="AlphaFoldDB" id="A0A2G9RCX2"/>
<dbReference type="Pfam" id="PF13499">
    <property type="entry name" value="EF-hand_7"/>
    <property type="match status" value="1"/>
</dbReference>
<feature type="non-terminal residue" evidence="2">
    <location>
        <position position="120"/>
    </location>
</feature>
<dbReference type="Proteomes" id="UP000228934">
    <property type="component" value="Unassembled WGS sequence"/>
</dbReference>
<dbReference type="InterPro" id="IPR011992">
    <property type="entry name" value="EF-hand-dom_pair"/>
</dbReference>
<organism evidence="2 3">
    <name type="scientific">Aquarana catesbeiana</name>
    <name type="common">American bullfrog</name>
    <name type="synonym">Rana catesbeiana</name>
    <dbReference type="NCBI Taxonomy" id="8400"/>
    <lineage>
        <taxon>Eukaryota</taxon>
        <taxon>Metazoa</taxon>
        <taxon>Chordata</taxon>
        <taxon>Craniata</taxon>
        <taxon>Vertebrata</taxon>
        <taxon>Euteleostomi</taxon>
        <taxon>Amphibia</taxon>
        <taxon>Batrachia</taxon>
        <taxon>Anura</taxon>
        <taxon>Neobatrachia</taxon>
        <taxon>Ranoidea</taxon>
        <taxon>Ranidae</taxon>
        <taxon>Aquarana</taxon>
    </lineage>
</organism>
<evidence type="ECO:0000259" key="1">
    <source>
        <dbReference type="PROSITE" id="PS50222"/>
    </source>
</evidence>
<dbReference type="PANTHER" id="PTHR23048:SF45">
    <property type="entry name" value="CALMODULIN LIKE 4"/>
    <property type="match status" value="1"/>
</dbReference>
<reference evidence="3" key="1">
    <citation type="journal article" date="2017" name="Nat. Commun.">
        <title>The North American bullfrog draft genome provides insight into hormonal regulation of long noncoding RNA.</title>
        <authorList>
            <person name="Hammond S.A."/>
            <person name="Warren R.L."/>
            <person name="Vandervalk B.P."/>
            <person name="Kucuk E."/>
            <person name="Khan H."/>
            <person name="Gibb E.A."/>
            <person name="Pandoh P."/>
            <person name="Kirk H."/>
            <person name="Zhao Y."/>
            <person name="Jones M."/>
            <person name="Mungall A.J."/>
            <person name="Coope R."/>
            <person name="Pleasance S."/>
            <person name="Moore R.A."/>
            <person name="Holt R.A."/>
            <person name="Round J.M."/>
            <person name="Ohora S."/>
            <person name="Walle B.V."/>
            <person name="Veldhoen N."/>
            <person name="Helbing C.C."/>
            <person name="Birol I."/>
        </authorList>
    </citation>
    <scope>NUCLEOTIDE SEQUENCE [LARGE SCALE GENOMIC DNA]</scope>
</reference>
<evidence type="ECO:0000313" key="3">
    <source>
        <dbReference type="Proteomes" id="UP000228934"/>
    </source>
</evidence>
<proteinExistence type="predicted"/>
<dbReference type="FunFam" id="1.10.238.10:FF:000001">
    <property type="entry name" value="Calmodulin 1"/>
    <property type="match status" value="1"/>
</dbReference>
<dbReference type="SUPFAM" id="SSF47473">
    <property type="entry name" value="EF-hand"/>
    <property type="match status" value="1"/>
</dbReference>
<dbReference type="EMBL" id="KV950669">
    <property type="protein sequence ID" value="PIO25746.1"/>
    <property type="molecule type" value="Genomic_DNA"/>
</dbReference>
<dbReference type="PANTHER" id="PTHR23048">
    <property type="entry name" value="MYOSIN LIGHT CHAIN 1, 3"/>
    <property type="match status" value="1"/>
</dbReference>
<evidence type="ECO:0000313" key="2">
    <source>
        <dbReference type="EMBL" id="PIO25746.1"/>
    </source>
</evidence>
<keyword evidence="3" id="KW-1185">Reference proteome</keyword>
<dbReference type="GO" id="GO:0016460">
    <property type="term" value="C:myosin II complex"/>
    <property type="evidence" value="ECO:0007669"/>
    <property type="project" value="TreeGrafter"/>
</dbReference>
<gene>
    <name evidence="2" type="ORF">AB205_0151460</name>
</gene>
<dbReference type="InterPro" id="IPR050230">
    <property type="entry name" value="CALM/Myosin/TropC-like"/>
</dbReference>
<dbReference type="InterPro" id="IPR002048">
    <property type="entry name" value="EF_hand_dom"/>
</dbReference>
<dbReference type="Gene3D" id="1.10.238.10">
    <property type="entry name" value="EF-hand"/>
    <property type="match status" value="2"/>
</dbReference>
<dbReference type="PROSITE" id="PS50222">
    <property type="entry name" value="EF_HAND_2"/>
    <property type="match status" value="1"/>
</dbReference>
<protein>
    <recommendedName>
        <fullName evidence="1">EF-hand domain-containing protein</fullName>
    </recommendedName>
</protein>
<feature type="domain" description="EF-hand" evidence="1">
    <location>
        <begin position="48"/>
        <end position="83"/>
    </location>
</feature>